<sequence>MKFLFFTALILLSMKPAFAQDCTAPNGDHGVIVFNQDFGIWQGCTPQGWIGLNSMVCPEGDGNSDPCSFEGVCSTPSPGTVCADGSIFAGPAPDDGAPMFTTAEDGPTSRWDNAGCYDCGTGPANTGINSDEDGRINVAAMRAWVEGNTSSGDLNGFDAARYCDELIVHDKSDWYLPARNELLVLYDSWEDIGGFNTTTWPQRMYKSSSEHSTGDADTLLFPDGTWTAGGHRYKHVGRSVRCVRR</sequence>
<dbReference type="RefSeq" id="WP_108892636.1">
    <property type="nucleotide sequence ID" value="NZ_ONZF01000001.1"/>
</dbReference>
<feature type="chain" id="PRO_5015329659" description="DUF1566 domain-containing protein" evidence="1">
    <location>
        <begin position="20"/>
        <end position="245"/>
    </location>
</feature>
<organism evidence="2 3">
    <name type="scientific">Palleronia abyssalis</name>
    <dbReference type="NCBI Taxonomy" id="1501240"/>
    <lineage>
        <taxon>Bacteria</taxon>
        <taxon>Pseudomonadati</taxon>
        <taxon>Pseudomonadota</taxon>
        <taxon>Alphaproteobacteria</taxon>
        <taxon>Rhodobacterales</taxon>
        <taxon>Roseobacteraceae</taxon>
        <taxon>Palleronia</taxon>
    </lineage>
</organism>
<dbReference type="Proteomes" id="UP000244912">
    <property type="component" value="Unassembled WGS sequence"/>
</dbReference>
<dbReference type="EMBL" id="ONZF01000001">
    <property type="protein sequence ID" value="SPJ22793.1"/>
    <property type="molecule type" value="Genomic_DNA"/>
</dbReference>
<keyword evidence="1" id="KW-0732">Signal</keyword>
<name>A0A2R8BRJ0_9RHOB</name>
<gene>
    <name evidence="2" type="ORF">PAA8504_00592</name>
</gene>
<dbReference type="AlphaFoldDB" id="A0A2R8BRJ0"/>
<accession>A0A2R8BRJ0</accession>
<evidence type="ECO:0000256" key="1">
    <source>
        <dbReference type="SAM" id="SignalP"/>
    </source>
</evidence>
<proteinExistence type="predicted"/>
<reference evidence="2 3" key="1">
    <citation type="submission" date="2018-03" db="EMBL/GenBank/DDBJ databases">
        <authorList>
            <person name="Keele B.F."/>
        </authorList>
    </citation>
    <scope>NUCLEOTIDE SEQUENCE [LARGE SCALE GENOMIC DNA]</scope>
    <source>
        <strain evidence="2 3">CECT 8504</strain>
    </source>
</reference>
<evidence type="ECO:0000313" key="3">
    <source>
        <dbReference type="Proteomes" id="UP000244912"/>
    </source>
</evidence>
<protein>
    <recommendedName>
        <fullName evidence="4">DUF1566 domain-containing protein</fullName>
    </recommendedName>
</protein>
<evidence type="ECO:0008006" key="4">
    <source>
        <dbReference type="Google" id="ProtNLM"/>
    </source>
</evidence>
<dbReference type="OrthoDB" id="8477120at2"/>
<feature type="signal peptide" evidence="1">
    <location>
        <begin position="1"/>
        <end position="19"/>
    </location>
</feature>
<evidence type="ECO:0000313" key="2">
    <source>
        <dbReference type="EMBL" id="SPJ22793.1"/>
    </source>
</evidence>
<keyword evidence="3" id="KW-1185">Reference proteome</keyword>